<dbReference type="Proteomes" id="UP000291343">
    <property type="component" value="Unassembled WGS sequence"/>
</dbReference>
<evidence type="ECO:0000256" key="6">
    <source>
        <dbReference type="ARBA" id="ARBA00023136"/>
    </source>
</evidence>
<evidence type="ECO:0000256" key="2">
    <source>
        <dbReference type="ARBA" id="ARBA00005341"/>
    </source>
</evidence>
<keyword evidence="12" id="KW-1185">Reference proteome</keyword>
<comment type="caution">
    <text evidence="11">The sequence shown here is derived from an EMBL/GenBank/DDBJ whole genome shotgun (WGS) entry which is preliminary data.</text>
</comment>
<comment type="subcellular location">
    <subcellularLocation>
        <location evidence="1">Membrane</location>
        <topology evidence="1">Single-pass type I membrane protein</topology>
    </subcellularLocation>
</comment>
<dbReference type="STRING" id="195883.A0A482X309"/>
<organism evidence="11 12">
    <name type="scientific">Laodelphax striatellus</name>
    <name type="common">Small brown planthopper</name>
    <name type="synonym">Delphax striatella</name>
    <dbReference type="NCBI Taxonomy" id="195883"/>
    <lineage>
        <taxon>Eukaryota</taxon>
        <taxon>Metazoa</taxon>
        <taxon>Ecdysozoa</taxon>
        <taxon>Arthropoda</taxon>
        <taxon>Hexapoda</taxon>
        <taxon>Insecta</taxon>
        <taxon>Pterygota</taxon>
        <taxon>Neoptera</taxon>
        <taxon>Paraneoptera</taxon>
        <taxon>Hemiptera</taxon>
        <taxon>Auchenorrhyncha</taxon>
        <taxon>Fulgoroidea</taxon>
        <taxon>Delphacidae</taxon>
        <taxon>Criomorphinae</taxon>
        <taxon>Laodelphax</taxon>
    </lineage>
</organism>
<evidence type="ECO:0000256" key="1">
    <source>
        <dbReference type="ARBA" id="ARBA00004479"/>
    </source>
</evidence>
<evidence type="ECO:0000256" key="8">
    <source>
        <dbReference type="SAM" id="MobiDB-lite"/>
    </source>
</evidence>
<evidence type="ECO:0000313" key="11">
    <source>
        <dbReference type="EMBL" id="RZF40103.1"/>
    </source>
</evidence>
<feature type="region of interest" description="Disordered" evidence="8">
    <location>
        <begin position="20"/>
        <end position="123"/>
    </location>
</feature>
<feature type="transmembrane region" description="Helical" evidence="9">
    <location>
        <begin position="131"/>
        <end position="151"/>
    </location>
</feature>
<proteinExistence type="inferred from homology"/>
<dbReference type="OrthoDB" id="6160056at2759"/>
<accession>A0A482X309</accession>
<sequence length="165" mass="17445">MKLIAFTIFCLVITETITGTSISGPEKHPETVAGNNATTTKNTTDIKFPVPEPTIVPENKTITSSTTTSTTTNTTTTTPVPTPPSNTTTVSPPTTTPSPSTPNVTTAAPVTTPVAPTDSPAHKTDRKFDSFSFIAGIVMAAGLMAIGLVAFKFYEARRDRNYHTI</sequence>
<name>A0A482X309_LAOST</name>
<keyword evidence="5 9" id="KW-1133">Transmembrane helix</keyword>
<dbReference type="PANTHER" id="PTHR11337">
    <property type="entry name" value="MUCIN/PORIMIN"/>
    <property type="match status" value="1"/>
</dbReference>
<dbReference type="Pfam" id="PF05283">
    <property type="entry name" value="MGC-24"/>
    <property type="match status" value="1"/>
</dbReference>
<keyword evidence="6 9" id="KW-0472">Membrane</keyword>
<dbReference type="SMR" id="A0A482X309"/>
<dbReference type="GO" id="GO:0016020">
    <property type="term" value="C:membrane"/>
    <property type="evidence" value="ECO:0007669"/>
    <property type="project" value="UniProtKB-SubCell"/>
</dbReference>
<comment type="similarity">
    <text evidence="2">Belongs to the CD164 family.</text>
</comment>
<keyword evidence="7" id="KW-0325">Glycoprotein</keyword>
<feature type="chain" id="PRO_5019783718" evidence="10">
    <location>
        <begin position="20"/>
        <end position="165"/>
    </location>
</feature>
<dbReference type="InParanoid" id="A0A482X309"/>
<gene>
    <name evidence="11" type="ORF">LSTR_LSTR002506</name>
</gene>
<evidence type="ECO:0000256" key="10">
    <source>
        <dbReference type="SAM" id="SignalP"/>
    </source>
</evidence>
<feature type="compositionally biased region" description="Low complexity" evidence="8">
    <location>
        <begin position="101"/>
        <end position="117"/>
    </location>
</feature>
<protein>
    <submittedName>
        <fullName evidence="11">Uncharacterized protein</fullName>
    </submittedName>
</protein>
<dbReference type="GO" id="GO:0031410">
    <property type="term" value="C:cytoplasmic vesicle"/>
    <property type="evidence" value="ECO:0007669"/>
    <property type="project" value="TreeGrafter"/>
</dbReference>
<evidence type="ECO:0000256" key="9">
    <source>
        <dbReference type="SAM" id="Phobius"/>
    </source>
</evidence>
<keyword evidence="3 9" id="KW-0812">Transmembrane</keyword>
<dbReference type="InterPro" id="IPR007947">
    <property type="entry name" value="CD164_MGC24"/>
</dbReference>
<keyword evidence="4 10" id="KW-0732">Signal</keyword>
<evidence type="ECO:0000256" key="7">
    <source>
        <dbReference type="ARBA" id="ARBA00023180"/>
    </source>
</evidence>
<feature type="signal peptide" evidence="10">
    <location>
        <begin position="1"/>
        <end position="19"/>
    </location>
</feature>
<feature type="compositionally biased region" description="Low complexity" evidence="8">
    <location>
        <begin position="63"/>
        <end position="93"/>
    </location>
</feature>
<evidence type="ECO:0000256" key="4">
    <source>
        <dbReference type="ARBA" id="ARBA00022729"/>
    </source>
</evidence>
<evidence type="ECO:0000256" key="3">
    <source>
        <dbReference type="ARBA" id="ARBA00022692"/>
    </source>
</evidence>
<dbReference type="AlphaFoldDB" id="A0A482X309"/>
<dbReference type="EMBL" id="QKKF02019433">
    <property type="protein sequence ID" value="RZF40103.1"/>
    <property type="molecule type" value="Genomic_DNA"/>
</dbReference>
<evidence type="ECO:0000256" key="5">
    <source>
        <dbReference type="ARBA" id="ARBA00022989"/>
    </source>
</evidence>
<evidence type="ECO:0000313" key="12">
    <source>
        <dbReference type="Proteomes" id="UP000291343"/>
    </source>
</evidence>
<reference evidence="11 12" key="1">
    <citation type="journal article" date="2017" name="Gigascience">
        <title>Genome sequence of the small brown planthopper, Laodelphax striatellus.</title>
        <authorList>
            <person name="Zhu J."/>
            <person name="Jiang F."/>
            <person name="Wang X."/>
            <person name="Yang P."/>
            <person name="Bao Y."/>
            <person name="Zhao W."/>
            <person name="Wang W."/>
            <person name="Lu H."/>
            <person name="Wang Q."/>
            <person name="Cui N."/>
            <person name="Li J."/>
            <person name="Chen X."/>
            <person name="Luo L."/>
            <person name="Yu J."/>
            <person name="Kang L."/>
            <person name="Cui F."/>
        </authorList>
    </citation>
    <scope>NUCLEOTIDE SEQUENCE [LARGE SCALE GENOMIC DNA]</scope>
    <source>
        <strain evidence="11">Lst14</strain>
    </source>
</reference>
<dbReference type="PANTHER" id="PTHR11337:SF8">
    <property type="entry name" value="VISGUN, ISOFORM E"/>
    <property type="match status" value="1"/>
</dbReference>